<protein>
    <recommendedName>
        <fullName evidence="5">AAA+ ATPase domain-containing protein</fullName>
    </recommendedName>
</protein>
<comment type="similarity">
    <text evidence="4">Belongs to the AAA ATPase family.</text>
</comment>
<reference evidence="6" key="1">
    <citation type="submission" date="2021-01" db="EMBL/GenBank/DDBJ databases">
        <authorList>
            <person name="Corre E."/>
            <person name="Pelletier E."/>
            <person name="Niang G."/>
            <person name="Scheremetjew M."/>
            <person name="Finn R."/>
            <person name="Kale V."/>
            <person name="Holt S."/>
            <person name="Cochrane G."/>
            <person name="Meng A."/>
            <person name="Brown T."/>
            <person name="Cohen L."/>
        </authorList>
    </citation>
    <scope>NUCLEOTIDE SEQUENCE</scope>
    <source>
        <strain evidence="6">SAG 36.94</strain>
    </source>
</reference>
<keyword evidence="2 4" id="KW-0067">ATP-binding</keyword>
<accession>A0A6T6C1R3</accession>
<dbReference type="InterPro" id="IPR003960">
    <property type="entry name" value="ATPase_AAA_CS"/>
</dbReference>
<evidence type="ECO:0000256" key="1">
    <source>
        <dbReference type="ARBA" id="ARBA00022741"/>
    </source>
</evidence>
<dbReference type="GO" id="GO:0016887">
    <property type="term" value="F:ATP hydrolysis activity"/>
    <property type="evidence" value="ECO:0007669"/>
    <property type="project" value="InterPro"/>
</dbReference>
<proteinExistence type="inferred from homology"/>
<dbReference type="InterPro" id="IPR050168">
    <property type="entry name" value="AAA_ATPase_domain"/>
</dbReference>
<evidence type="ECO:0000313" key="6">
    <source>
        <dbReference type="EMBL" id="CAD9231979.1"/>
    </source>
</evidence>
<dbReference type="InterPro" id="IPR027417">
    <property type="entry name" value="P-loop_NTPase"/>
</dbReference>
<dbReference type="EMBL" id="HBGH01007493">
    <property type="protein sequence ID" value="CAD9231981.1"/>
    <property type="molecule type" value="Transcribed_RNA"/>
</dbReference>
<gene>
    <name evidence="6" type="ORF">CCAE0312_LOCUS4060</name>
    <name evidence="7" type="ORF">CCAE0312_LOCUS4062</name>
</gene>
<evidence type="ECO:0000256" key="2">
    <source>
        <dbReference type="ARBA" id="ARBA00022840"/>
    </source>
</evidence>
<dbReference type="GO" id="GO:0005737">
    <property type="term" value="C:cytoplasm"/>
    <property type="evidence" value="ECO:0007669"/>
    <property type="project" value="TreeGrafter"/>
</dbReference>
<organism evidence="6">
    <name type="scientific">Compsopogon caeruleus</name>
    <dbReference type="NCBI Taxonomy" id="31354"/>
    <lineage>
        <taxon>Eukaryota</taxon>
        <taxon>Rhodophyta</taxon>
        <taxon>Compsopogonophyceae</taxon>
        <taxon>Compsopogonales</taxon>
        <taxon>Compsopogonaceae</taxon>
        <taxon>Compsopogon</taxon>
    </lineage>
</organism>
<dbReference type="PROSITE" id="PS00674">
    <property type="entry name" value="AAA"/>
    <property type="match status" value="1"/>
</dbReference>
<dbReference type="EMBL" id="HBGH01007490">
    <property type="protein sequence ID" value="CAD9231979.1"/>
    <property type="molecule type" value="Transcribed_RNA"/>
</dbReference>
<evidence type="ECO:0000256" key="3">
    <source>
        <dbReference type="ARBA" id="ARBA00023054"/>
    </source>
</evidence>
<dbReference type="SUPFAM" id="SSF52540">
    <property type="entry name" value="P-loop containing nucleoside triphosphate hydrolases"/>
    <property type="match status" value="1"/>
</dbReference>
<keyword evidence="1 4" id="KW-0547">Nucleotide-binding</keyword>
<evidence type="ECO:0000256" key="4">
    <source>
        <dbReference type="RuleBase" id="RU003651"/>
    </source>
</evidence>
<evidence type="ECO:0000259" key="5">
    <source>
        <dbReference type="SMART" id="SM00382"/>
    </source>
</evidence>
<dbReference type="InterPro" id="IPR003959">
    <property type="entry name" value="ATPase_AAA_core"/>
</dbReference>
<name>A0A6T6C1R3_9RHOD</name>
<evidence type="ECO:0000313" key="7">
    <source>
        <dbReference type="EMBL" id="CAD9231981.1"/>
    </source>
</evidence>
<dbReference type="GO" id="GO:0005524">
    <property type="term" value="F:ATP binding"/>
    <property type="evidence" value="ECO:0007669"/>
    <property type="project" value="UniProtKB-KW"/>
</dbReference>
<dbReference type="PANTHER" id="PTHR23077:SF51">
    <property type="entry name" value="AAA+ ATPASE DOMAIN-CONTAINING PROTEIN"/>
    <property type="match status" value="1"/>
</dbReference>
<dbReference type="PANTHER" id="PTHR23077">
    <property type="entry name" value="AAA-FAMILY ATPASE"/>
    <property type="match status" value="1"/>
</dbReference>
<dbReference type="Gene3D" id="1.10.8.60">
    <property type="match status" value="1"/>
</dbReference>
<sequence length="522" mass="58420">MERRNARRALMYALHRLDIEVINSRICATITSLEPQNSLLLLGGVGSALRELVEVSISCCNDTLADRDSLRDDDVAWIPCRMRCVDGERWILERLEVFEAGCPKIAVLLNVDDIPCASVMESKLRALLDTRSDQTLFIATATKREDVPPSLLRSLRLSVDHQVVMPSKAQRCDAVAALGSHLDEILTPSQVLELSTRMPGYDFLDFLQVFYRTQARIADFKNTNIYRRILAEVETTRPRILMSEGAELVRFPPMWGTKHSGLQSVLGYNRLKEEITKYCDWPFLCEKSFARLGIEPPSGILLEGPSGCGKTLMANALGVHMTFANFLPVNATDLLAKYLGDSEKNIRNLFSLARRAQPCIVFIDELDAIASTRRDDDPNGAADRRILGALLTELDGMNEGDRVFLLACSNRADLLDPALIRPGRIDHVFHVPLPTQVDRFSIIERLTEDFHVIESDRTELVQSLTSRTVGFSCAELVGLFDRATSVALTQNPNCIELTKDNFLSFVETPLLENLINQTRAVV</sequence>
<dbReference type="AlphaFoldDB" id="A0A6T6C1R3"/>
<keyword evidence="3" id="KW-0175">Coiled coil</keyword>
<feature type="domain" description="AAA+ ATPase" evidence="5">
    <location>
        <begin position="296"/>
        <end position="435"/>
    </location>
</feature>
<dbReference type="SMART" id="SM00382">
    <property type="entry name" value="AAA"/>
    <property type="match status" value="1"/>
</dbReference>
<dbReference type="InterPro" id="IPR003593">
    <property type="entry name" value="AAA+_ATPase"/>
</dbReference>
<dbReference type="Pfam" id="PF00004">
    <property type="entry name" value="AAA"/>
    <property type="match status" value="1"/>
</dbReference>
<dbReference type="Gene3D" id="3.40.50.300">
    <property type="entry name" value="P-loop containing nucleotide triphosphate hydrolases"/>
    <property type="match status" value="1"/>
</dbReference>
<dbReference type="FunFam" id="3.40.50.300:FF:001025">
    <property type="entry name" value="ATPase family, AAA domain-containing 2B"/>
    <property type="match status" value="1"/>
</dbReference>